<comment type="caution">
    <text evidence="2">The sequence shown here is derived from an EMBL/GenBank/DDBJ whole genome shotgun (WGS) entry which is preliminary data.</text>
</comment>
<dbReference type="RefSeq" id="WP_310920857.1">
    <property type="nucleotide sequence ID" value="NZ_JAMQON010000005.1"/>
</dbReference>
<dbReference type="Proteomes" id="UP001259659">
    <property type="component" value="Unassembled WGS sequence"/>
</dbReference>
<feature type="domain" description="DUF7344" evidence="1">
    <location>
        <begin position="2"/>
        <end position="67"/>
    </location>
</feature>
<keyword evidence="3" id="KW-1185">Reference proteome</keyword>
<organism evidence="2 3">
    <name type="scientific">Haloarcula saliterrae</name>
    <dbReference type="NCBI Taxonomy" id="2950534"/>
    <lineage>
        <taxon>Archaea</taxon>
        <taxon>Methanobacteriati</taxon>
        <taxon>Methanobacteriota</taxon>
        <taxon>Stenosarchaea group</taxon>
        <taxon>Halobacteria</taxon>
        <taxon>Halobacteriales</taxon>
        <taxon>Haloarculaceae</taxon>
        <taxon>Haloarcula</taxon>
    </lineage>
</organism>
<proteinExistence type="predicted"/>
<reference evidence="2 3" key="1">
    <citation type="submission" date="2022-06" db="EMBL/GenBank/DDBJ databases">
        <title>Haloarcula sp. a new haloarchaeum isolate from saline soil.</title>
        <authorList>
            <person name="Strakova D."/>
            <person name="Galisteo C."/>
            <person name="Sanchez-Porro C."/>
            <person name="Ventosa A."/>
        </authorList>
    </citation>
    <scope>NUCLEOTIDE SEQUENCE [LARGE SCALE GENOMIC DNA]</scope>
    <source>
        <strain evidence="2 3">S1CR25-12</strain>
    </source>
</reference>
<protein>
    <recommendedName>
        <fullName evidence="1">DUF7344 domain-containing protein</fullName>
    </recommendedName>
</protein>
<gene>
    <name evidence="2" type="ORF">NDI56_16830</name>
</gene>
<dbReference type="Pfam" id="PF24035">
    <property type="entry name" value="DUF7344"/>
    <property type="match status" value="1"/>
</dbReference>
<accession>A0ABU2FH86</accession>
<evidence type="ECO:0000259" key="1">
    <source>
        <dbReference type="Pfam" id="PF24035"/>
    </source>
</evidence>
<evidence type="ECO:0000313" key="2">
    <source>
        <dbReference type="EMBL" id="MDS0261065.1"/>
    </source>
</evidence>
<name>A0ABU2FH86_9EURY</name>
<dbReference type="EMBL" id="JAMQON010000005">
    <property type="protein sequence ID" value="MDS0261065.1"/>
    <property type="molecule type" value="Genomic_DNA"/>
</dbReference>
<evidence type="ECO:0000313" key="3">
    <source>
        <dbReference type="Proteomes" id="UP001259659"/>
    </source>
</evidence>
<sequence length="70" mass="7769">MLEVLAERTAPVELKVLAVAVATRENESDVFTGETLKRVASTLHHVHLPKMADFGMVDYDTNTNRIESCP</sequence>
<dbReference type="InterPro" id="IPR055768">
    <property type="entry name" value="DUF7344"/>
</dbReference>